<dbReference type="PANTHER" id="PTHR34861:SF11">
    <property type="entry name" value="CYCLASE"/>
    <property type="match status" value="1"/>
</dbReference>
<dbReference type="Gene3D" id="3.50.30.50">
    <property type="entry name" value="Putative cyclase"/>
    <property type="match status" value="1"/>
</dbReference>
<accession>A0AAD9L5Y4</accession>
<organism evidence="2 3">
    <name type="scientific">Papiliotrema laurentii</name>
    <name type="common">Cryptococcus laurentii</name>
    <dbReference type="NCBI Taxonomy" id="5418"/>
    <lineage>
        <taxon>Eukaryota</taxon>
        <taxon>Fungi</taxon>
        <taxon>Dikarya</taxon>
        <taxon>Basidiomycota</taxon>
        <taxon>Agaricomycotina</taxon>
        <taxon>Tremellomycetes</taxon>
        <taxon>Tremellales</taxon>
        <taxon>Rhynchogastremaceae</taxon>
        <taxon>Papiliotrema</taxon>
    </lineage>
</organism>
<name>A0AAD9L5Y4_PAPLA</name>
<dbReference type="EMBL" id="JAODAN010000005">
    <property type="protein sequence ID" value="KAK1924503.1"/>
    <property type="molecule type" value="Genomic_DNA"/>
</dbReference>
<keyword evidence="3" id="KW-1185">Reference proteome</keyword>
<gene>
    <name evidence="2" type="ORF">DB88DRAFT_490685</name>
</gene>
<reference evidence="2" key="1">
    <citation type="submission" date="2023-02" db="EMBL/GenBank/DDBJ databases">
        <title>Identification and recombinant expression of a fungal hydrolase from Papiliotrema laurentii that hydrolyzes apple cutin and clears colloidal polyester polyurethane.</title>
        <authorList>
            <consortium name="DOE Joint Genome Institute"/>
            <person name="Roman V.A."/>
            <person name="Bojanowski C."/>
            <person name="Crable B.R."/>
            <person name="Wagner D.N."/>
            <person name="Hung C.S."/>
            <person name="Nadeau L.J."/>
            <person name="Schratz L."/>
            <person name="Haridas S."/>
            <person name="Pangilinan J."/>
            <person name="Lipzen A."/>
            <person name="Na H."/>
            <person name="Yan M."/>
            <person name="Ng V."/>
            <person name="Grigoriev I.V."/>
            <person name="Spatafora J.W."/>
            <person name="Barlow D."/>
            <person name="Biffinger J."/>
            <person name="Kelley-Loughnane N."/>
            <person name="Varaljay V.A."/>
            <person name="Crookes-Goodson W.J."/>
        </authorList>
    </citation>
    <scope>NUCLEOTIDE SEQUENCE</scope>
    <source>
        <strain evidence="2">5307AH</strain>
    </source>
</reference>
<proteinExistence type="inferred from homology"/>
<evidence type="ECO:0000313" key="3">
    <source>
        <dbReference type="Proteomes" id="UP001182556"/>
    </source>
</evidence>
<dbReference type="Pfam" id="PF04199">
    <property type="entry name" value="Cyclase"/>
    <property type="match status" value="1"/>
</dbReference>
<evidence type="ECO:0000256" key="1">
    <source>
        <dbReference type="ARBA" id="ARBA00007865"/>
    </source>
</evidence>
<comment type="similarity">
    <text evidence="1">Belongs to the Cyclase 1 superfamily.</text>
</comment>
<dbReference type="SUPFAM" id="SSF102198">
    <property type="entry name" value="Putative cyclase"/>
    <property type="match status" value="1"/>
</dbReference>
<dbReference type="InterPro" id="IPR007325">
    <property type="entry name" value="KFase/CYL"/>
</dbReference>
<sequence length="323" mass="35857">MSVPHSTVRFADLPLQRPGPPFNAWGLYGPDDELGRLNLITPESVQRARDAIKQGVSVNLNLPMSSHPLHPARPKLEHEIKNRVHANDDQLSFNTQTSTQIDGFRHYPYQNYPREGEYLFYGGMSSDEAKNPGVLRNGIQNFAKRPINSRGHLLDIALYLQHHGLPPLSPFDASTPISASLLQSCAEWHGVEFLPGDILLLRTGFTEAFSGLGENQRIGFKDKEDRGSCGVSPDEQVLQWHWDRGIAAVMTDTVAYEVTPFANKPSIHEVFLAGWGLPIGELLDLRELSQKCREAQQYTFMFTCAPLYVNGGIASPANASAIL</sequence>
<comment type="caution">
    <text evidence="2">The sequence shown here is derived from an EMBL/GenBank/DDBJ whole genome shotgun (WGS) entry which is preliminary data.</text>
</comment>
<dbReference type="InterPro" id="IPR037175">
    <property type="entry name" value="KFase_sf"/>
</dbReference>
<dbReference type="GO" id="GO:0004061">
    <property type="term" value="F:arylformamidase activity"/>
    <property type="evidence" value="ECO:0007669"/>
    <property type="project" value="InterPro"/>
</dbReference>
<dbReference type="PANTHER" id="PTHR34861">
    <property type="match status" value="1"/>
</dbReference>
<protein>
    <submittedName>
        <fullName evidence="2">Cyclase-domain-containing protein</fullName>
    </submittedName>
</protein>
<dbReference type="GO" id="GO:0019441">
    <property type="term" value="P:L-tryptophan catabolic process to kynurenine"/>
    <property type="evidence" value="ECO:0007669"/>
    <property type="project" value="InterPro"/>
</dbReference>
<dbReference type="AlphaFoldDB" id="A0AAD9L5Y4"/>
<dbReference type="Proteomes" id="UP001182556">
    <property type="component" value="Unassembled WGS sequence"/>
</dbReference>
<evidence type="ECO:0000313" key="2">
    <source>
        <dbReference type="EMBL" id="KAK1924503.1"/>
    </source>
</evidence>